<dbReference type="InterPro" id="IPR003594">
    <property type="entry name" value="HATPase_dom"/>
</dbReference>
<evidence type="ECO:0000256" key="7">
    <source>
        <dbReference type="ARBA" id="ARBA00022991"/>
    </source>
</evidence>
<dbReference type="GO" id="GO:0006355">
    <property type="term" value="P:regulation of DNA-templated transcription"/>
    <property type="evidence" value="ECO:0007669"/>
    <property type="project" value="InterPro"/>
</dbReference>
<evidence type="ECO:0000256" key="4">
    <source>
        <dbReference type="ARBA" id="ARBA00022606"/>
    </source>
</evidence>
<dbReference type="SUPFAM" id="SSF52172">
    <property type="entry name" value="CheY-like"/>
    <property type="match status" value="1"/>
</dbReference>
<evidence type="ECO:0000256" key="8">
    <source>
        <dbReference type="ARBA" id="ARBA00023170"/>
    </source>
</evidence>
<dbReference type="GO" id="GO:0009584">
    <property type="term" value="P:detection of visible light"/>
    <property type="evidence" value="ECO:0007669"/>
    <property type="project" value="InterPro"/>
</dbReference>
<evidence type="ECO:0000259" key="11">
    <source>
        <dbReference type="PROSITE" id="PS50109"/>
    </source>
</evidence>
<keyword evidence="9" id="KW-0597">Phosphoprotein</keyword>
<dbReference type="EC" id="2.7.13.3" evidence="2"/>
<name>A0S5Z0_PHATR</name>
<reference evidence="13" key="1">
    <citation type="submission" date="2005-11" db="EMBL/GenBank/DDBJ databases">
        <title>Functional characterization of diatom phytochrome.</title>
        <authorList>
            <person name="Siaut M."/>
            <person name="Falciatore A."/>
            <person name="Bowler C.P."/>
        </authorList>
    </citation>
    <scope>NUCLEOTIDE SEQUENCE</scope>
    <source>
        <strain evidence="13">CCMP632</strain>
    </source>
</reference>
<feature type="domain" description="Histidine kinase" evidence="11">
    <location>
        <begin position="585"/>
        <end position="854"/>
    </location>
</feature>
<dbReference type="GO" id="GO:0009927">
    <property type="term" value="F:histidine phosphotransfer kinase activity"/>
    <property type="evidence" value="ECO:0007669"/>
    <property type="project" value="TreeGrafter"/>
</dbReference>
<dbReference type="SUPFAM" id="SSF55781">
    <property type="entry name" value="GAF domain-like"/>
    <property type="match status" value="2"/>
</dbReference>
<dbReference type="Pfam" id="PF00360">
    <property type="entry name" value="PHY"/>
    <property type="match status" value="1"/>
</dbReference>
<evidence type="ECO:0000259" key="10">
    <source>
        <dbReference type="PROSITE" id="PS50046"/>
    </source>
</evidence>
<keyword evidence="7" id="KW-0157">Chromophore</keyword>
<keyword evidence="5" id="KW-0808">Transferase</keyword>
<keyword evidence="8" id="KW-0675">Receptor</keyword>
<dbReference type="SMART" id="SM00065">
    <property type="entry name" value="GAF"/>
    <property type="match status" value="1"/>
</dbReference>
<dbReference type="InterPro" id="IPR029016">
    <property type="entry name" value="GAF-like_dom_sf"/>
</dbReference>
<dbReference type="SUPFAM" id="SSF47384">
    <property type="entry name" value="Homodimeric domain of signal transducing histidine kinase"/>
    <property type="match status" value="1"/>
</dbReference>
<evidence type="ECO:0000256" key="3">
    <source>
        <dbReference type="ARBA" id="ARBA00022543"/>
    </source>
</evidence>
<dbReference type="GO" id="GO:0009881">
    <property type="term" value="F:photoreceptor activity"/>
    <property type="evidence" value="ECO:0007669"/>
    <property type="project" value="UniProtKB-KW"/>
</dbReference>
<feature type="domain" description="Phytochrome chromophore attachment site" evidence="10">
    <location>
        <begin position="217"/>
        <end position="355"/>
    </location>
</feature>
<dbReference type="InterPro" id="IPR005467">
    <property type="entry name" value="His_kinase_dom"/>
</dbReference>
<dbReference type="InterPro" id="IPR013515">
    <property type="entry name" value="Phytochrome_cen-reg"/>
</dbReference>
<feature type="modified residue" description="4-aspartylphosphate" evidence="9">
    <location>
        <position position="937"/>
    </location>
</feature>
<dbReference type="Pfam" id="PF01590">
    <property type="entry name" value="GAF"/>
    <property type="match status" value="1"/>
</dbReference>
<dbReference type="PRINTS" id="PR01033">
    <property type="entry name" value="PHYTOCHROME"/>
</dbReference>
<dbReference type="InterPro" id="IPR003018">
    <property type="entry name" value="GAF"/>
</dbReference>
<organism evidence="13">
    <name type="scientific">Phaeodactylum tricornutum</name>
    <name type="common">Diatom</name>
    <dbReference type="NCBI Taxonomy" id="2850"/>
    <lineage>
        <taxon>Eukaryota</taxon>
        <taxon>Sar</taxon>
        <taxon>Stramenopiles</taxon>
        <taxon>Ochrophyta</taxon>
        <taxon>Bacillariophyta</taxon>
        <taxon>Bacillariophyceae</taxon>
        <taxon>Bacillariophycidae</taxon>
        <taxon>Naviculales</taxon>
        <taxon>Phaeodactylaceae</taxon>
        <taxon>Phaeodactylum</taxon>
    </lineage>
</organism>
<dbReference type="AlphaFoldDB" id="A0S5Z0"/>
<dbReference type="InterPro" id="IPR001789">
    <property type="entry name" value="Sig_transdc_resp-reg_receiver"/>
</dbReference>
<evidence type="ECO:0000256" key="9">
    <source>
        <dbReference type="PROSITE-ProRule" id="PRU00169"/>
    </source>
</evidence>
<keyword evidence="6" id="KW-0418">Kinase</keyword>
<dbReference type="Gene3D" id="3.30.450.270">
    <property type="match status" value="1"/>
</dbReference>
<dbReference type="InterPro" id="IPR003661">
    <property type="entry name" value="HisK_dim/P_dom"/>
</dbReference>
<keyword evidence="3" id="KW-0600">Photoreceptor protein</keyword>
<dbReference type="InterPro" id="IPR001294">
    <property type="entry name" value="Phytochrome"/>
</dbReference>
<evidence type="ECO:0000256" key="6">
    <source>
        <dbReference type="ARBA" id="ARBA00022777"/>
    </source>
</evidence>
<dbReference type="PROSITE" id="PS50046">
    <property type="entry name" value="PHYTOCHROME_2"/>
    <property type="match status" value="1"/>
</dbReference>
<sequence>MSGANYREADFPGVRAAGRHNNSITTKELTECDREPVHLIANVQGGTGHLLFIHYPSGKILAHDRDIEHIPWIRCHENRTVTAGRTGARTTSSFHGEQQSGESPHEAIGISGGFLLNWVPHDFYEKILDLVLGIIHSDTHRNFYFYSYDGSAYAISISATEMDYSVIGIEIETVGLDDTASHFSSSLLHLGRIVEFYQHEAIAKTACDTVFHLLGKYDRGMVYRFHDDLSGEVVHEIKANHVESSYLGMRFPSSDIPLPSRQLYIKNGVRYIYDVDTEDLPILSLDNEKMDLSQIRMRAVAKPHIVYLRNMGVVSSLSLAIVVDNDLWGLLAFHGYGARYKPSLHQRIACETISAMVSVRIESLMKKAQSARIIKLGQCTMSLKHDQSLIHNLYEWGEGILEIVDGDVLVAHIQDPRDGEGDRIVLGDPLLVPKDSFWTKMSSYQNRELCVISTRKALTDIKLTQEECPASGIVFFQEGRTQIMIGRAMRSKDVVWAGNPDEPKLRIGGILNPRNSFTQFIEKARKESRAWTVQDISVISVLRDRICEHSYAYMMGLLRGDIQDANRKYLAAIDRARDNYEFFAHMSHELRTPFHGVMGCLSILHESIEDMPAAEVRDVVDTAIASGNHMINLLNDILDISKNKHLSHISAQDKVIYQTLAFETIDCMKSLATSRKIEMRSSIEPKGLEKVVIVTDRTKIIQIVSNVVNNAIKFTGEGTVDVVFRLVDSLQEATMMWERGAEVHAGSVFSMKESEMHTSAEEVRRSTMTFNETHDQKWMTMSVSDTGCGMEPSELVEMFSPYTQSSHGSNRIFQGTGLGLFICVSLCYQLNGFISCASTPDKGTLFHMGIPVGLLAEDTVEGNQTLTDDTKETESVIQMSGPILIVDDNVVNVKILNRALLLDIRRAGLAIEVLTAGGGAEGVQVFRDKRPSLCIIDYHMPDVDGIEATCTIRKYEQENKIDPTYILMYTADATEQARALILSSGVDDIMSKPPPKGFIAGLVQRLRVPE</sequence>
<dbReference type="GO" id="GO:0000155">
    <property type="term" value="F:phosphorelay sensor kinase activity"/>
    <property type="evidence" value="ECO:0007669"/>
    <property type="project" value="InterPro"/>
</dbReference>
<dbReference type="Pfam" id="PF00072">
    <property type="entry name" value="Response_reg"/>
    <property type="match status" value="1"/>
</dbReference>
<dbReference type="PANTHER" id="PTHR43047:SF72">
    <property type="entry name" value="OSMOSENSING HISTIDINE PROTEIN KINASE SLN1"/>
    <property type="match status" value="1"/>
</dbReference>
<dbReference type="SMART" id="SM00448">
    <property type="entry name" value="REC"/>
    <property type="match status" value="1"/>
</dbReference>
<dbReference type="PANTHER" id="PTHR43047">
    <property type="entry name" value="TWO-COMPONENT HISTIDINE PROTEIN KINASE"/>
    <property type="match status" value="1"/>
</dbReference>
<dbReference type="GO" id="GO:0005886">
    <property type="term" value="C:plasma membrane"/>
    <property type="evidence" value="ECO:0007669"/>
    <property type="project" value="TreeGrafter"/>
</dbReference>
<dbReference type="Pfam" id="PF02518">
    <property type="entry name" value="HATPase_c"/>
    <property type="match status" value="1"/>
</dbReference>
<dbReference type="CDD" id="cd00082">
    <property type="entry name" value="HisKA"/>
    <property type="match status" value="1"/>
</dbReference>
<dbReference type="InterPro" id="IPR036097">
    <property type="entry name" value="HisK_dim/P_sf"/>
</dbReference>
<dbReference type="Gene3D" id="3.30.450.40">
    <property type="match status" value="1"/>
</dbReference>
<dbReference type="Gene3D" id="3.30.565.10">
    <property type="entry name" value="Histidine kinase-like ATPase, C-terminal domain"/>
    <property type="match status" value="1"/>
</dbReference>
<evidence type="ECO:0000256" key="5">
    <source>
        <dbReference type="ARBA" id="ARBA00022679"/>
    </source>
</evidence>
<dbReference type="SMART" id="SM00388">
    <property type="entry name" value="HisKA"/>
    <property type="match status" value="1"/>
</dbReference>
<dbReference type="Gene3D" id="3.30.450.20">
    <property type="entry name" value="PAS domain"/>
    <property type="match status" value="1"/>
</dbReference>
<dbReference type="InterPro" id="IPR011006">
    <property type="entry name" value="CheY-like_superfamily"/>
</dbReference>
<dbReference type="HOGENOM" id="CLU_298003_0_0_1"/>
<dbReference type="SMART" id="SM00387">
    <property type="entry name" value="HATPase_c"/>
    <property type="match status" value="1"/>
</dbReference>
<keyword evidence="4" id="KW-0716">Sensory transduction</keyword>
<dbReference type="CDD" id="cd17546">
    <property type="entry name" value="REC_hyHK_CKI1_RcsC-like"/>
    <property type="match status" value="1"/>
</dbReference>
<evidence type="ECO:0000259" key="12">
    <source>
        <dbReference type="PROSITE" id="PS50110"/>
    </source>
</evidence>
<dbReference type="PROSITE" id="PS50110">
    <property type="entry name" value="RESPONSE_REGULATORY"/>
    <property type="match status" value="1"/>
</dbReference>
<comment type="catalytic activity">
    <reaction evidence="1">
        <text>ATP + protein L-histidine = ADP + protein N-phospho-L-histidine.</text>
        <dbReference type="EC" id="2.7.13.3"/>
    </reaction>
</comment>
<evidence type="ECO:0000313" key="13">
    <source>
        <dbReference type="EMBL" id="ABB89942.1"/>
    </source>
</evidence>
<dbReference type="InterPro" id="IPR016132">
    <property type="entry name" value="Phyto_chromo_attachment"/>
</dbReference>
<dbReference type="InterPro" id="IPR043150">
    <property type="entry name" value="Phytochrome_PHY_sf"/>
</dbReference>
<dbReference type="SUPFAM" id="SSF55874">
    <property type="entry name" value="ATPase domain of HSP90 chaperone/DNA topoisomerase II/histidine kinase"/>
    <property type="match status" value="1"/>
</dbReference>
<gene>
    <name evidence="13" type="primary">DPH1</name>
</gene>
<dbReference type="Pfam" id="PF00512">
    <property type="entry name" value="HisKA"/>
    <property type="match status" value="1"/>
</dbReference>
<evidence type="ECO:0000256" key="1">
    <source>
        <dbReference type="ARBA" id="ARBA00000085"/>
    </source>
</evidence>
<proteinExistence type="evidence at transcript level"/>
<accession>A0S5Z0</accession>
<feature type="domain" description="Response regulatory" evidence="12">
    <location>
        <begin position="882"/>
        <end position="1007"/>
    </location>
</feature>
<dbReference type="Gene3D" id="3.40.50.2300">
    <property type="match status" value="1"/>
</dbReference>
<dbReference type="Gene3D" id="1.10.287.130">
    <property type="match status" value="1"/>
</dbReference>
<dbReference type="PROSITE" id="PS50109">
    <property type="entry name" value="HIS_KIN"/>
    <property type="match status" value="1"/>
</dbReference>
<evidence type="ECO:0000256" key="2">
    <source>
        <dbReference type="ARBA" id="ARBA00012438"/>
    </source>
</evidence>
<protein>
    <recommendedName>
        <fullName evidence="2">histidine kinase</fullName>
        <ecNumber evidence="2">2.7.13.3</ecNumber>
    </recommendedName>
</protein>
<dbReference type="InterPro" id="IPR036890">
    <property type="entry name" value="HATPase_C_sf"/>
</dbReference>
<dbReference type="EMBL" id="DQ287774">
    <property type="protein sequence ID" value="ABB89942.1"/>
    <property type="molecule type" value="mRNA"/>
</dbReference>